<dbReference type="SUPFAM" id="SSF57756">
    <property type="entry name" value="Retrovirus zinc finger-like domains"/>
    <property type="match status" value="1"/>
</dbReference>
<dbReference type="SMART" id="SM00343">
    <property type="entry name" value="ZnF_C2HC"/>
    <property type="match status" value="2"/>
</dbReference>
<reference evidence="8" key="1">
    <citation type="journal article" date="2011" name="Genome Biol.">
        <title>The draft genome of the carcinogenic human liver fluke Clonorchis sinensis.</title>
        <authorList>
            <person name="Wang X."/>
            <person name="Chen W."/>
            <person name="Huang Y."/>
            <person name="Sun J."/>
            <person name="Men J."/>
            <person name="Liu H."/>
            <person name="Luo F."/>
            <person name="Guo L."/>
            <person name="Lv X."/>
            <person name="Deng C."/>
            <person name="Zhou C."/>
            <person name="Fan Y."/>
            <person name="Li X."/>
            <person name="Huang L."/>
            <person name="Hu Y."/>
            <person name="Liang C."/>
            <person name="Hu X."/>
            <person name="Xu J."/>
            <person name="Yu X."/>
        </authorList>
    </citation>
    <scope>NUCLEOTIDE SEQUENCE [LARGE SCALE GENOMIC DNA]</scope>
    <source>
        <strain evidence="8">Henan</strain>
    </source>
</reference>
<gene>
    <name evidence="4" type="ORF">CLF_100774</name>
    <name evidence="5" type="ORF">CLF_104134</name>
    <name evidence="7" type="ORF">CLF_104859</name>
    <name evidence="6" type="ORF">CLF_107317</name>
    <name evidence="8" type="ORF">CLF_112619</name>
</gene>
<keyword evidence="9" id="KW-1185">Reference proteome</keyword>
<dbReference type="Proteomes" id="UP000008909">
    <property type="component" value="Unassembled WGS sequence"/>
</dbReference>
<protein>
    <recommendedName>
        <fullName evidence="3">CCHC-type domain-containing protein</fullName>
    </recommendedName>
</protein>
<dbReference type="EMBL" id="DF143914">
    <property type="protein sequence ID" value="GAA54696.1"/>
    <property type="molecule type" value="Genomic_DNA"/>
</dbReference>
<evidence type="ECO:0000256" key="2">
    <source>
        <dbReference type="SAM" id="MobiDB-lite"/>
    </source>
</evidence>
<evidence type="ECO:0000313" key="8">
    <source>
        <dbReference type="EMBL" id="GAA57366.1"/>
    </source>
</evidence>
<dbReference type="EMBL" id="DF144695">
    <property type="protein sequence ID" value="GAA57366.1"/>
    <property type="molecule type" value="Genomic_DNA"/>
</dbReference>
<evidence type="ECO:0000313" key="7">
    <source>
        <dbReference type="EMBL" id="GAA54696.1"/>
    </source>
</evidence>
<dbReference type="InterPro" id="IPR001878">
    <property type="entry name" value="Znf_CCHC"/>
</dbReference>
<accession>G7YWN6</accession>
<dbReference type="EMBL" id="DF142853">
    <property type="protein sequence ID" value="GAA47763.1"/>
    <property type="molecule type" value="Genomic_DNA"/>
</dbReference>
<dbReference type="GO" id="GO:0008270">
    <property type="term" value="F:zinc ion binding"/>
    <property type="evidence" value="ECO:0007669"/>
    <property type="project" value="UniProtKB-KW"/>
</dbReference>
<dbReference type="InterPro" id="IPR036875">
    <property type="entry name" value="Znf_CCHC_sf"/>
</dbReference>
<keyword evidence="1" id="KW-0862">Zinc</keyword>
<dbReference type="Gene3D" id="2.40.70.10">
    <property type="entry name" value="Acid Proteases"/>
    <property type="match status" value="1"/>
</dbReference>
<evidence type="ECO:0000259" key="3">
    <source>
        <dbReference type="PROSITE" id="PS50158"/>
    </source>
</evidence>
<evidence type="ECO:0000313" key="6">
    <source>
        <dbReference type="EMBL" id="GAA52084.1"/>
    </source>
</evidence>
<keyword evidence="1" id="KW-0479">Metal-binding</keyword>
<dbReference type="SUPFAM" id="SSF50630">
    <property type="entry name" value="Acid proteases"/>
    <property type="match status" value="1"/>
</dbReference>
<dbReference type="GO" id="GO:0006508">
    <property type="term" value="P:proteolysis"/>
    <property type="evidence" value="ECO:0007669"/>
    <property type="project" value="InterPro"/>
</dbReference>
<evidence type="ECO:0000313" key="4">
    <source>
        <dbReference type="EMBL" id="GAA47763.1"/>
    </source>
</evidence>
<dbReference type="GO" id="GO:0004190">
    <property type="term" value="F:aspartic-type endopeptidase activity"/>
    <property type="evidence" value="ECO:0007669"/>
    <property type="project" value="InterPro"/>
</dbReference>
<keyword evidence="1" id="KW-0863">Zinc-finger</keyword>
<dbReference type="InterPro" id="IPR021109">
    <property type="entry name" value="Peptidase_aspartic_dom_sf"/>
</dbReference>
<dbReference type="EMBL" id="DF143239">
    <property type="protein sequence ID" value="GAA52084.1"/>
    <property type="molecule type" value="Genomic_DNA"/>
</dbReference>
<sequence length="335" mass="37590">MDRFLRPERFDTDPNTQDSADTWEHWFCTFTNFLESVDSHSPDKLKTLFNYVAPSVYRFIKDCKDYESAIETLREIYVQPKNEIFARHLLNTCKQDGAENLDQFVQKLRSLLPDCRFTAVSAEQHSDEALRDAFISGLYSNTIRQRLLEHKSLDFKTAYDHAKSLELAQKQSLSFLPNNQLPCATVSNDPPKSPRSQVSSHEQTTAVSMGTPCFFCGYARHPRYKCPAKDATCKNCGKKGHFQKVCRSSTGSRNTSSVSSALSCVTAAAPECLKEAVTDVKANGVPLRALVDTGSSESFISENVVRRNKWSVLPSSSEITLASTQHKSFTLGHCF</sequence>
<dbReference type="Gene3D" id="4.10.60.10">
    <property type="entry name" value="Zinc finger, CCHC-type"/>
    <property type="match status" value="1"/>
</dbReference>
<dbReference type="AlphaFoldDB" id="G7YWN6"/>
<dbReference type="PROSITE" id="PS00141">
    <property type="entry name" value="ASP_PROTEASE"/>
    <property type="match status" value="1"/>
</dbReference>
<proteinExistence type="predicted"/>
<dbReference type="InterPro" id="IPR001969">
    <property type="entry name" value="Aspartic_peptidase_AS"/>
</dbReference>
<reference key="2">
    <citation type="submission" date="2011-10" db="EMBL/GenBank/DDBJ databases">
        <title>The genome and transcriptome sequence of Clonorchis sinensis provide insights into the carcinogenic liver fluke.</title>
        <authorList>
            <person name="Wang X."/>
            <person name="Huang Y."/>
            <person name="Chen W."/>
            <person name="Liu H."/>
            <person name="Guo L."/>
            <person name="Chen Y."/>
            <person name="Luo F."/>
            <person name="Zhou W."/>
            <person name="Sun J."/>
            <person name="Mao Q."/>
            <person name="Liang P."/>
            <person name="Zhou C."/>
            <person name="Tian Y."/>
            <person name="Men J."/>
            <person name="Lv X."/>
            <person name="Huang L."/>
            <person name="Zhou J."/>
            <person name="Hu Y."/>
            <person name="Li R."/>
            <person name="Zhang F."/>
            <person name="Lei H."/>
            <person name="Li X."/>
            <person name="Hu X."/>
            <person name="Liang C."/>
            <person name="Xu J."/>
            <person name="Wu Z."/>
            <person name="Yu X."/>
        </authorList>
    </citation>
    <scope>NUCLEOTIDE SEQUENCE</scope>
    <source>
        <strain>Henan</strain>
    </source>
</reference>
<name>G7YWN6_CLOSI</name>
<dbReference type="EMBL" id="DF143017">
    <property type="protein sequence ID" value="GAA50157.1"/>
    <property type="molecule type" value="Genomic_DNA"/>
</dbReference>
<evidence type="ECO:0000256" key="1">
    <source>
        <dbReference type="PROSITE-ProRule" id="PRU00047"/>
    </source>
</evidence>
<evidence type="ECO:0000313" key="5">
    <source>
        <dbReference type="EMBL" id="GAA50157.1"/>
    </source>
</evidence>
<feature type="domain" description="CCHC-type" evidence="3">
    <location>
        <begin position="233"/>
        <end position="248"/>
    </location>
</feature>
<organism evidence="8 9">
    <name type="scientific">Clonorchis sinensis</name>
    <name type="common">Chinese liver fluke</name>
    <dbReference type="NCBI Taxonomy" id="79923"/>
    <lineage>
        <taxon>Eukaryota</taxon>
        <taxon>Metazoa</taxon>
        <taxon>Spiralia</taxon>
        <taxon>Lophotrochozoa</taxon>
        <taxon>Platyhelminthes</taxon>
        <taxon>Trematoda</taxon>
        <taxon>Digenea</taxon>
        <taxon>Opisthorchiida</taxon>
        <taxon>Opisthorchiata</taxon>
        <taxon>Opisthorchiidae</taxon>
        <taxon>Clonorchis</taxon>
    </lineage>
</organism>
<dbReference type="GO" id="GO:0003676">
    <property type="term" value="F:nucleic acid binding"/>
    <property type="evidence" value="ECO:0007669"/>
    <property type="project" value="InterPro"/>
</dbReference>
<dbReference type="CDD" id="cd00303">
    <property type="entry name" value="retropepsin_like"/>
    <property type="match status" value="1"/>
</dbReference>
<feature type="region of interest" description="Disordered" evidence="2">
    <location>
        <begin position="184"/>
        <end position="203"/>
    </location>
</feature>
<dbReference type="PROSITE" id="PS50158">
    <property type="entry name" value="ZF_CCHC"/>
    <property type="match status" value="1"/>
</dbReference>
<evidence type="ECO:0000313" key="9">
    <source>
        <dbReference type="Proteomes" id="UP000008909"/>
    </source>
</evidence>
<dbReference type="PANTHER" id="PTHR33198">
    <property type="entry name" value="ANK_REP_REGION DOMAIN-CONTAINING PROTEIN-RELATED"/>
    <property type="match status" value="1"/>
</dbReference>